<dbReference type="Pfam" id="PF00239">
    <property type="entry name" value="Resolvase"/>
    <property type="match status" value="1"/>
</dbReference>
<dbReference type="RefSeq" id="WP_160361561.1">
    <property type="nucleotide sequence ID" value="NZ_WSRQ01000094.1"/>
</dbReference>
<evidence type="ECO:0000313" key="4">
    <source>
        <dbReference type="EMBL" id="MVX67116.1"/>
    </source>
</evidence>
<proteinExistence type="predicted"/>
<dbReference type="Gene3D" id="3.40.50.1390">
    <property type="entry name" value="Resolvase, N-terminal catalytic domain"/>
    <property type="match status" value="1"/>
</dbReference>
<comment type="caution">
    <text evidence="4">The sequence shown here is derived from an EMBL/GenBank/DDBJ whole genome shotgun (WGS) entry which is preliminary data.</text>
</comment>
<dbReference type="EMBL" id="WSRQ01000094">
    <property type="protein sequence ID" value="MVX67116.1"/>
    <property type="molecule type" value="Genomic_DNA"/>
</dbReference>
<dbReference type="AlphaFoldDB" id="A0A964W518"/>
<protein>
    <submittedName>
        <fullName evidence="4">Resolvase</fullName>
    </submittedName>
</protein>
<evidence type="ECO:0000256" key="1">
    <source>
        <dbReference type="ARBA" id="ARBA00023125"/>
    </source>
</evidence>
<dbReference type="SUPFAM" id="SSF53041">
    <property type="entry name" value="Resolvase-like"/>
    <property type="match status" value="1"/>
</dbReference>
<dbReference type="InterPro" id="IPR006119">
    <property type="entry name" value="Resolv_N"/>
</dbReference>
<dbReference type="CDD" id="cd03768">
    <property type="entry name" value="SR_ResInv"/>
    <property type="match status" value="1"/>
</dbReference>
<dbReference type="Proteomes" id="UP000656077">
    <property type="component" value="Unassembled WGS sequence"/>
</dbReference>
<keyword evidence="2" id="KW-0233">DNA recombination</keyword>
<evidence type="ECO:0000313" key="5">
    <source>
        <dbReference type="Proteomes" id="UP000656077"/>
    </source>
</evidence>
<organism evidence="4 5">
    <name type="scientific">Clostridium chromiireducens</name>
    <dbReference type="NCBI Taxonomy" id="225345"/>
    <lineage>
        <taxon>Bacteria</taxon>
        <taxon>Bacillati</taxon>
        <taxon>Bacillota</taxon>
        <taxon>Clostridia</taxon>
        <taxon>Eubacteriales</taxon>
        <taxon>Clostridiaceae</taxon>
        <taxon>Clostridium</taxon>
    </lineage>
</organism>
<keyword evidence="1" id="KW-0238">DNA-binding</keyword>
<dbReference type="PANTHER" id="PTHR30461">
    <property type="entry name" value="DNA-INVERTASE FROM LAMBDOID PROPHAGE"/>
    <property type="match status" value="1"/>
</dbReference>
<dbReference type="SMART" id="SM00857">
    <property type="entry name" value="Resolvase"/>
    <property type="match status" value="1"/>
</dbReference>
<dbReference type="GO" id="GO:0000150">
    <property type="term" value="F:DNA strand exchange activity"/>
    <property type="evidence" value="ECO:0007669"/>
    <property type="project" value="InterPro"/>
</dbReference>
<dbReference type="GO" id="GO:0003677">
    <property type="term" value="F:DNA binding"/>
    <property type="evidence" value="ECO:0007669"/>
    <property type="project" value="UniProtKB-KW"/>
</dbReference>
<sequence length="216" mass="25234">MIFSYMRISTQKEKQTTDRQRITLEQYAKENKFKFDEIIEERISGTIKAEHRPQFNILKQKLRENDILIITDIDRLGRNADDVIMEFKKLKSEGIRIIALDTPYLNEWEKIQDSSIYNMIADIFITLKAHMAVQEREKTISRINQGLMVAREKGKTLGRPKAELPKDFIKEYKKFKDGGYGDMSALAFAKMLGIGRSTLYKYINIFEGQEVVHLDS</sequence>
<dbReference type="PANTHER" id="PTHR30461:SF2">
    <property type="entry name" value="SERINE RECOMBINASE PINE-RELATED"/>
    <property type="match status" value="1"/>
</dbReference>
<accession>A0A964W518</accession>
<evidence type="ECO:0000259" key="3">
    <source>
        <dbReference type="PROSITE" id="PS51736"/>
    </source>
</evidence>
<dbReference type="PROSITE" id="PS51736">
    <property type="entry name" value="RECOMBINASES_3"/>
    <property type="match status" value="1"/>
</dbReference>
<evidence type="ECO:0000256" key="2">
    <source>
        <dbReference type="ARBA" id="ARBA00023172"/>
    </source>
</evidence>
<dbReference type="InterPro" id="IPR036162">
    <property type="entry name" value="Resolvase-like_N_sf"/>
</dbReference>
<feature type="domain" description="Resolvase/invertase-type recombinase catalytic" evidence="3">
    <location>
        <begin position="1"/>
        <end position="154"/>
    </location>
</feature>
<gene>
    <name evidence="4" type="ORF">GKZ28_26050</name>
</gene>
<reference evidence="4" key="1">
    <citation type="submission" date="2019-12" db="EMBL/GenBank/DDBJ databases">
        <title>Microbes associate with the intestines of laboratory mice.</title>
        <authorList>
            <person name="Navarre W."/>
            <person name="Wong E."/>
        </authorList>
    </citation>
    <scope>NUCLEOTIDE SEQUENCE</scope>
    <source>
        <strain evidence="4">NM79_F5</strain>
    </source>
</reference>
<name>A0A964W518_9CLOT</name>
<dbReference type="InterPro" id="IPR050639">
    <property type="entry name" value="SSR_resolvase"/>
</dbReference>